<comment type="subunit">
    <text evidence="8">Homodimer. Binds to stalled ribosomes, contacting rRNA.</text>
</comment>
<dbReference type="Proteomes" id="UP000473648">
    <property type="component" value="Unassembled WGS sequence"/>
</dbReference>
<dbReference type="GO" id="GO:0016887">
    <property type="term" value="F:ATP hydrolysis activity"/>
    <property type="evidence" value="ECO:0007669"/>
    <property type="project" value="InterPro"/>
</dbReference>
<comment type="function">
    <text evidence="8">Acts as a ribosome collision sensor, splitting the ribosome into its 2 subunits. Detects stalled/collided 70S ribosomes which it binds and splits by an ATP-hydrolysis driven conformational change. Acts upstream of the ribosome quality control system (RQC), a ribosome-associated complex that mediates the extraction of incompletely synthesized nascent chains from stalled ribosomes and their subsequent degradation. Probably generates substrates for RQC.</text>
</comment>
<accession>A0A6L5GRS9</accession>
<keyword evidence="4 8" id="KW-0378">Hydrolase</keyword>
<keyword evidence="1 8" id="KW-0540">Nuclease</keyword>
<dbReference type="GO" id="GO:0043023">
    <property type="term" value="F:ribosomal large subunit binding"/>
    <property type="evidence" value="ECO:0007669"/>
    <property type="project" value="UniProtKB-UniRule"/>
</dbReference>
<proteinExistence type="inferred from homology"/>
<dbReference type="InterPro" id="IPR002625">
    <property type="entry name" value="Smr_dom"/>
</dbReference>
<dbReference type="Gene3D" id="3.30.1370.110">
    <property type="match status" value="1"/>
</dbReference>
<dbReference type="InterPro" id="IPR027417">
    <property type="entry name" value="P-loop_NTPase"/>
</dbReference>
<gene>
    <name evidence="8" type="primary">mutS2</name>
    <name evidence="8" type="synonym">rqcU</name>
    <name evidence="12" type="ORF">FRC53_05795</name>
</gene>
<dbReference type="SUPFAM" id="SSF160443">
    <property type="entry name" value="SMR domain-like"/>
    <property type="match status" value="1"/>
</dbReference>
<dbReference type="SMART" id="SM00534">
    <property type="entry name" value="MUTSac"/>
    <property type="match status" value="1"/>
</dbReference>
<feature type="region of interest" description="Disordered" evidence="10">
    <location>
        <begin position="617"/>
        <end position="641"/>
    </location>
</feature>
<dbReference type="Pfam" id="PF00488">
    <property type="entry name" value="MutS_V"/>
    <property type="match status" value="1"/>
</dbReference>
<dbReference type="GO" id="GO:0019843">
    <property type="term" value="F:rRNA binding"/>
    <property type="evidence" value="ECO:0007669"/>
    <property type="project" value="UniProtKB-UniRule"/>
</dbReference>
<feature type="domain" description="Smr" evidence="11">
    <location>
        <begin position="717"/>
        <end position="792"/>
    </location>
</feature>
<dbReference type="InterPro" id="IPR036063">
    <property type="entry name" value="Smr_dom_sf"/>
</dbReference>
<evidence type="ECO:0000256" key="4">
    <source>
        <dbReference type="ARBA" id="ARBA00022801"/>
    </source>
</evidence>
<dbReference type="Gene3D" id="3.40.50.300">
    <property type="entry name" value="P-loop containing nucleotide triphosphate hydrolases"/>
    <property type="match status" value="1"/>
</dbReference>
<dbReference type="PROSITE" id="PS50828">
    <property type="entry name" value="SMR"/>
    <property type="match status" value="1"/>
</dbReference>
<evidence type="ECO:0000256" key="5">
    <source>
        <dbReference type="ARBA" id="ARBA00022840"/>
    </source>
</evidence>
<organism evidence="12 13">
    <name type="scientific">Candidatus Pseudoramibacter fermentans</name>
    <dbReference type="NCBI Taxonomy" id="2594427"/>
    <lineage>
        <taxon>Bacteria</taxon>
        <taxon>Bacillati</taxon>
        <taxon>Bacillota</taxon>
        <taxon>Clostridia</taxon>
        <taxon>Eubacteriales</taxon>
        <taxon>Eubacteriaceae</taxon>
        <taxon>Pseudoramibacter</taxon>
    </lineage>
</organism>
<evidence type="ECO:0000256" key="8">
    <source>
        <dbReference type="HAMAP-Rule" id="MF_00092"/>
    </source>
</evidence>
<dbReference type="GO" id="GO:0005524">
    <property type="term" value="F:ATP binding"/>
    <property type="evidence" value="ECO:0007669"/>
    <property type="project" value="UniProtKB-UniRule"/>
</dbReference>
<dbReference type="GO" id="GO:0045910">
    <property type="term" value="P:negative regulation of DNA recombination"/>
    <property type="evidence" value="ECO:0007669"/>
    <property type="project" value="InterPro"/>
</dbReference>
<dbReference type="SUPFAM" id="SSF52540">
    <property type="entry name" value="P-loop containing nucleoside triphosphate hydrolases"/>
    <property type="match status" value="1"/>
</dbReference>
<dbReference type="NCBIfam" id="TIGR01069">
    <property type="entry name" value="mutS2"/>
    <property type="match status" value="1"/>
</dbReference>
<evidence type="ECO:0000259" key="11">
    <source>
        <dbReference type="PROSITE" id="PS50828"/>
    </source>
</evidence>
<dbReference type="PANTHER" id="PTHR48466">
    <property type="entry name" value="OS10G0509000 PROTEIN-RELATED"/>
    <property type="match status" value="1"/>
</dbReference>
<dbReference type="InterPro" id="IPR000432">
    <property type="entry name" value="DNA_mismatch_repair_MutS_C"/>
</dbReference>
<dbReference type="PANTHER" id="PTHR48466:SF2">
    <property type="entry name" value="OS10G0509000 PROTEIN"/>
    <property type="match status" value="1"/>
</dbReference>
<dbReference type="EC" id="3.6.4.-" evidence="8"/>
<dbReference type="InterPro" id="IPR007696">
    <property type="entry name" value="DNA_mismatch_repair_MutS_core"/>
</dbReference>
<dbReference type="EMBL" id="VOGB01000004">
    <property type="protein sequence ID" value="MQM72924.1"/>
    <property type="molecule type" value="Genomic_DNA"/>
</dbReference>
<dbReference type="GO" id="GO:0004519">
    <property type="term" value="F:endonuclease activity"/>
    <property type="evidence" value="ECO:0007669"/>
    <property type="project" value="UniProtKB-UniRule"/>
</dbReference>
<dbReference type="InterPro" id="IPR046893">
    <property type="entry name" value="MSSS"/>
</dbReference>
<dbReference type="Pfam" id="PF20297">
    <property type="entry name" value="MSSS"/>
    <property type="match status" value="1"/>
</dbReference>
<dbReference type="GO" id="GO:0140664">
    <property type="term" value="F:ATP-dependent DNA damage sensor activity"/>
    <property type="evidence" value="ECO:0007669"/>
    <property type="project" value="InterPro"/>
</dbReference>
<dbReference type="CDD" id="cd03280">
    <property type="entry name" value="ABC_MutS2"/>
    <property type="match status" value="1"/>
</dbReference>
<comment type="similarity">
    <text evidence="8">Belongs to the DNA mismatch repair MutS family. MutS2 subfamily.</text>
</comment>
<dbReference type="GO" id="GO:0030983">
    <property type="term" value="F:mismatched DNA binding"/>
    <property type="evidence" value="ECO:0007669"/>
    <property type="project" value="InterPro"/>
</dbReference>
<dbReference type="SUPFAM" id="SSF48334">
    <property type="entry name" value="DNA repair protein MutS, domain III"/>
    <property type="match status" value="1"/>
</dbReference>
<protein>
    <recommendedName>
        <fullName evidence="8">Endonuclease MutS2</fullName>
        <ecNumber evidence="8">3.1.-.-</ecNumber>
    </recommendedName>
    <alternativeName>
        <fullName evidence="8">Ribosome-associated protein quality control-upstream factor</fullName>
        <shortName evidence="8">RQC-upstream factor</shortName>
        <shortName evidence="8">RqcU</shortName>
        <ecNumber evidence="8">3.6.4.-</ecNumber>
    </alternativeName>
</protein>
<feature type="binding site" evidence="8">
    <location>
        <begin position="334"/>
        <end position="341"/>
    </location>
    <ligand>
        <name>ATP</name>
        <dbReference type="ChEBI" id="CHEBI:30616"/>
    </ligand>
</feature>
<dbReference type="HAMAP" id="MF_00092">
    <property type="entry name" value="MutS2"/>
    <property type="match status" value="1"/>
</dbReference>
<dbReference type="InterPro" id="IPR005747">
    <property type="entry name" value="MutS2"/>
</dbReference>
<evidence type="ECO:0000256" key="6">
    <source>
        <dbReference type="ARBA" id="ARBA00022884"/>
    </source>
</evidence>
<dbReference type="FunFam" id="3.40.50.300:FF:000830">
    <property type="entry name" value="Endonuclease MutS2"/>
    <property type="match status" value="1"/>
</dbReference>
<keyword evidence="2 8" id="KW-0699">rRNA-binding</keyword>
<dbReference type="SMART" id="SM00463">
    <property type="entry name" value="SMR"/>
    <property type="match status" value="1"/>
</dbReference>
<comment type="caution">
    <text evidence="12">The sequence shown here is derived from an EMBL/GenBank/DDBJ whole genome shotgun (WGS) entry which is preliminary data.</text>
</comment>
<evidence type="ECO:0000256" key="10">
    <source>
        <dbReference type="SAM" id="MobiDB-lite"/>
    </source>
</evidence>
<evidence type="ECO:0000256" key="1">
    <source>
        <dbReference type="ARBA" id="ARBA00022722"/>
    </source>
</evidence>
<comment type="function">
    <text evidence="8">Endonuclease that is involved in the suppression of homologous recombination and thus may have a key role in the control of bacterial genetic diversity.</text>
</comment>
<dbReference type="AlphaFoldDB" id="A0A6L5GRS9"/>
<keyword evidence="13" id="KW-1185">Reference proteome</keyword>
<keyword evidence="3 8" id="KW-0547">Nucleotide-binding</keyword>
<evidence type="ECO:0000256" key="2">
    <source>
        <dbReference type="ARBA" id="ARBA00022730"/>
    </source>
</evidence>
<dbReference type="CDD" id="cd06503">
    <property type="entry name" value="ATP-synt_Fo_b"/>
    <property type="match status" value="1"/>
</dbReference>
<evidence type="ECO:0000313" key="12">
    <source>
        <dbReference type="EMBL" id="MQM72924.1"/>
    </source>
</evidence>
<evidence type="ECO:0000256" key="9">
    <source>
        <dbReference type="SAM" id="Coils"/>
    </source>
</evidence>
<sequence>MNEKSINVLEYPKILKQLAEFCITEAGKEFASNLKPMNQFDEIMKALDETEEAVNMSLRNGRPPLARIHNILHILQLAEIGSVLDMSSLLEVASTLRLTKDLIDYYDKDIEKNELHRLVPLFEALDDCLDLEREISKKIIGPNEMADNATPKLASIRREIIAKNNQISDKLNRIVTSSSYESILQDRLVTVRDNRYVIPVKQEYRNRIPGIVLDKSSTGSTVFIEPLSVINLNNDLKLLRAEEEKEIFTILENLTGKVSAYHAVIERDFHMISRLDFIFAKAGYALSNGSVRVKINPNGPISLLNARHPLLDPKKAVASDIVFRPDIKVIVITGPNTGGKTVTLKTIGLLTLMIQSGLFVPVKEGSATGIFKNIFADIGDEQSIEQSLSTFSAHMQNIVYFMAQAQKGDLVLFDELGAGTDPTEGAALAIALLNELFRRDVITVATTHYSELKEYALTTPGITNASVEFDVKTLKPTYRLIIGIPGKSNAFEIASRLGLNDQIISEARQFINSGSVRFEKTLDLIDEKRKEMEAALQEAELKERTAEEKIRNAEEKASDVYQKRDAIIRQAHQEAETIVEKTKAQSESIYQEIRAIQENTMASIDNKKLESLRKEINRQSQLSKKQVQKDQQKKYKKKKANPKVLKKGDIVFVESLNKEGEIVEIKQGENKATVQIGPMKLQVKTSQLSQIQHYEKKTKRNPKKINAADRHKMSSRLDLRGMTGDEARYAVEKFLSDAVVSNTNNLTIIHGKGTGVLQKVVQNYLKHSSIVKSFRFGNPSEGGTGATIVELK</sequence>
<keyword evidence="6 8" id="KW-0694">RNA-binding</keyword>
<dbReference type="PIRSF" id="PIRSF005814">
    <property type="entry name" value="MutS_YshD"/>
    <property type="match status" value="1"/>
</dbReference>
<evidence type="ECO:0000313" key="13">
    <source>
        <dbReference type="Proteomes" id="UP000473648"/>
    </source>
</evidence>
<keyword evidence="8 12" id="KW-0255">Endonuclease</keyword>
<dbReference type="InterPro" id="IPR045076">
    <property type="entry name" value="MutS"/>
</dbReference>
<feature type="coiled-coil region" evidence="9">
    <location>
        <begin position="518"/>
        <end position="599"/>
    </location>
</feature>
<dbReference type="Pfam" id="PF01713">
    <property type="entry name" value="Smr"/>
    <property type="match status" value="1"/>
</dbReference>
<evidence type="ECO:0000256" key="3">
    <source>
        <dbReference type="ARBA" id="ARBA00022741"/>
    </source>
</evidence>
<dbReference type="GO" id="GO:0072344">
    <property type="term" value="P:rescue of stalled ribosome"/>
    <property type="evidence" value="ECO:0007669"/>
    <property type="project" value="UniProtKB-UniRule"/>
</dbReference>
<evidence type="ECO:0000256" key="7">
    <source>
        <dbReference type="ARBA" id="ARBA00023125"/>
    </source>
</evidence>
<dbReference type="SMART" id="SM00533">
    <property type="entry name" value="MUTSd"/>
    <property type="match status" value="1"/>
</dbReference>
<reference evidence="12" key="1">
    <citation type="journal article" date="2020" name="Appl. Environ. Microbiol.">
        <title>Medium-Chain Fatty Acid Synthesis by 'Candidatus Weimeria bifida' gen. nov., sp. nov., and 'Candidatus Pseudoramibacter fermentans' sp. nov.</title>
        <authorList>
            <person name="Scarborough M.J."/>
            <person name="Myers K.S."/>
            <person name="Donohue T.J."/>
            <person name="Noguera D.R."/>
        </authorList>
    </citation>
    <scope>NUCLEOTIDE SEQUENCE</scope>
    <source>
        <strain evidence="12">EUB1.1</strain>
    </source>
</reference>
<dbReference type="GO" id="GO:0006298">
    <property type="term" value="P:mismatch repair"/>
    <property type="evidence" value="ECO:0007669"/>
    <property type="project" value="InterPro"/>
</dbReference>
<keyword evidence="9" id="KW-0175">Coiled coil</keyword>
<dbReference type="EC" id="3.1.-.-" evidence="8"/>
<dbReference type="InterPro" id="IPR036187">
    <property type="entry name" value="DNA_mismatch_repair_MutS_sf"/>
</dbReference>
<keyword evidence="5 8" id="KW-0067">ATP-binding</keyword>
<keyword evidence="7 8" id="KW-0238">DNA-binding</keyword>
<name>A0A6L5GRS9_9FIRM</name>